<accession>A0A2K4YDE9</accession>
<gene>
    <name evidence="3" type="ORF">MAAFP003_3489</name>
</gene>
<dbReference type="PANTHER" id="PTHR30404">
    <property type="entry name" value="N-ACETYLMURAMOYL-L-ALANINE AMIDASE"/>
    <property type="match status" value="1"/>
</dbReference>
<dbReference type="PANTHER" id="PTHR30404:SF0">
    <property type="entry name" value="N-ACETYLMURAMOYL-L-ALANINE AMIDASE AMIC"/>
    <property type="match status" value="1"/>
</dbReference>
<dbReference type="InterPro" id="IPR050695">
    <property type="entry name" value="N-acetylmuramoyl_amidase_3"/>
</dbReference>
<dbReference type="GO" id="GO:0008745">
    <property type="term" value="F:N-acetylmuramoyl-L-alanine amidase activity"/>
    <property type="evidence" value="ECO:0007669"/>
    <property type="project" value="InterPro"/>
</dbReference>
<name>A0A2K4YDE9_9MYCO</name>
<evidence type="ECO:0000313" key="4">
    <source>
        <dbReference type="Proteomes" id="UP000236318"/>
    </source>
</evidence>
<dbReference type="OrthoDB" id="3268878at2"/>
<keyword evidence="1" id="KW-0378">Hydrolase</keyword>
<dbReference type="CDD" id="cd02696">
    <property type="entry name" value="MurNAc-LAA"/>
    <property type="match status" value="1"/>
</dbReference>
<dbReference type="PROSITE" id="PS51318">
    <property type="entry name" value="TAT"/>
    <property type="match status" value="1"/>
</dbReference>
<protein>
    <submittedName>
        <fullName evidence="3">N-acetylmuramoyl-L-alanine amidase</fullName>
    </submittedName>
</protein>
<organism evidence="3 4">
    <name type="scientific">Mycobacterium ahvazicum</name>
    <dbReference type="NCBI Taxonomy" id="1964395"/>
    <lineage>
        <taxon>Bacteria</taxon>
        <taxon>Bacillati</taxon>
        <taxon>Actinomycetota</taxon>
        <taxon>Actinomycetes</taxon>
        <taxon>Mycobacteriales</taxon>
        <taxon>Mycobacteriaceae</taxon>
        <taxon>Mycobacterium</taxon>
        <taxon>Mycobacterium simiae complex</taxon>
    </lineage>
</organism>
<keyword evidence="4" id="KW-1185">Reference proteome</keyword>
<comment type="caution">
    <text evidence="3">The sequence shown here is derived from an EMBL/GenBank/DDBJ whole genome shotgun (WGS) entry which is preliminary data.</text>
</comment>
<evidence type="ECO:0000313" key="3">
    <source>
        <dbReference type="EMBL" id="SOX54810.1"/>
    </source>
</evidence>
<dbReference type="Gene3D" id="3.40.630.40">
    <property type="entry name" value="Zn-dependent exopeptidases"/>
    <property type="match status" value="1"/>
</dbReference>
<dbReference type="SUPFAM" id="SSF53187">
    <property type="entry name" value="Zn-dependent exopeptidases"/>
    <property type="match status" value="1"/>
</dbReference>
<dbReference type="Pfam" id="PF01520">
    <property type="entry name" value="Amidase_3"/>
    <property type="match status" value="1"/>
</dbReference>
<sequence length="278" mass="28755">MSCLYKSIGLILRIQTDCYHRAVSDPAAYRGLARLKSVSRRDVLKVAGAAPLFGVTTLVAPCASAAGSSVFLDAGHNAVNDASINEQVPNGRGGTKACQTSGTATTGGYPEHAFNWAVVGLINDSLRQLGVNTALSRDNDSSVGPCVDQRAAQANAMHPNAIVSIHADGGPPSGSGFHVNYSAPPLNDVQAVPAVQLAHTMRDALVQAGFHPSTYVGSDGLYGRADLAGLNLAQYPAVLVELGNMKNPDEAALMESADGRAKYAAAVTQGIVAFLDGR</sequence>
<dbReference type="InterPro" id="IPR002508">
    <property type="entry name" value="MurNAc-LAA_cat"/>
</dbReference>
<dbReference type="Proteomes" id="UP000236318">
    <property type="component" value="Unassembled WGS sequence"/>
</dbReference>
<dbReference type="NCBIfam" id="NF038140">
    <property type="entry name" value="amidase_Rv3717"/>
    <property type="match status" value="1"/>
</dbReference>
<proteinExistence type="predicted"/>
<evidence type="ECO:0000259" key="2">
    <source>
        <dbReference type="SMART" id="SM00646"/>
    </source>
</evidence>
<dbReference type="AlphaFoldDB" id="A0A2K4YDE9"/>
<feature type="domain" description="MurNAc-LAA" evidence="2">
    <location>
        <begin position="151"/>
        <end position="272"/>
    </location>
</feature>
<reference evidence="3" key="1">
    <citation type="submission" date="2018-01" db="EMBL/GenBank/DDBJ databases">
        <authorList>
            <consortium name="Urmite Genomes"/>
        </authorList>
    </citation>
    <scope>NUCLEOTIDE SEQUENCE [LARGE SCALE GENOMIC DNA]</scope>
    <source>
        <strain evidence="3">AFP003</strain>
    </source>
</reference>
<dbReference type="SMART" id="SM00646">
    <property type="entry name" value="Ami_3"/>
    <property type="match status" value="1"/>
</dbReference>
<dbReference type="InterPro" id="IPR006311">
    <property type="entry name" value="TAT_signal"/>
</dbReference>
<evidence type="ECO:0000256" key="1">
    <source>
        <dbReference type="ARBA" id="ARBA00022801"/>
    </source>
</evidence>
<dbReference type="GO" id="GO:0009253">
    <property type="term" value="P:peptidoglycan catabolic process"/>
    <property type="evidence" value="ECO:0007669"/>
    <property type="project" value="InterPro"/>
</dbReference>
<dbReference type="EMBL" id="FXEG02000003">
    <property type="protein sequence ID" value="SOX54810.1"/>
    <property type="molecule type" value="Genomic_DNA"/>
</dbReference>
<dbReference type="GO" id="GO:0030288">
    <property type="term" value="C:outer membrane-bounded periplasmic space"/>
    <property type="evidence" value="ECO:0007669"/>
    <property type="project" value="TreeGrafter"/>
</dbReference>